<dbReference type="OrthoDB" id="571714at2"/>
<proteinExistence type="predicted"/>
<name>A0A2T6K7P0_9RHOB</name>
<keyword evidence="3" id="KW-1185">Reference proteome</keyword>
<sequence length="178" mass="20120">MIPIMWRDFPIFEAKTVRQFGPGDIVFRSESEVTQVFLVCKGHTALVRPLASGQQAVLQRASSGHIIAEASVYARRYHCDCIAVEPSELASMPRESFLDALRSNQPLSEAWASYLAHGVQQARMRAEVRSLKTVAERLDAWMAEYGNLPQRGKWQGLADELSVSREALYRELARRRIS</sequence>
<dbReference type="InterPro" id="IPR014710">
    <property type="entry name" value="RmlC-like_jellyroll"/>
</dbReference>
<evidence type="ECO:0000313" key="2">
    <source>
        <dbReference type="EMBL" id="PUB10697.1"/>
    </source>
</evidence>
<dbReference type="PROSITE" id="PS50042">
    <property type="entry name" value="CNMP_BINDING_3"/>
    <property type="match status" value="1"/>
</dbReference>
<dbReference type="InterPro" id="IPR000595">
    <property type="entry name" value="cNMP-bd_dom"/>
</dbReference>
<dbReference type="Gene3D" id="2.60.120.10">
    <property type="entry name" value="Jelly Rolls"/>
    <property type="match status" value="1"/>
</dbReference>
<dbReference type="Pfam" id="PF00027">
    <property type="entry name" value="cNMP_binding"/>
    <property type="match status" value="1"/>
</dbReference>
<dbReference type="InterPro" id="IPR018490">
    <property type="entry name" value="cNMP-bd_dom_sf"/>
</dbReference>
<gene>
    <name evidence="2" type="ORF">C8N45_11742</name>
</gene>
<evidence type="ECO:0000313" key="3">
    <source>
        <dbReference type="Proteomes" id="UP000244523"/>
    </source>
</evidence>
<feature type="domain" description="Cyclic nucleotide-binding" evidence="1">
    <location>
        <begin position="11"/>
        <end position="101"/>
    </location>
</feature>
<protein>
    <submittedName>
        <fullName evidence="2">CRP-like cAMP-binding protein</fullName>
    </submittedName>
</protein>
<dbReference type="AlphaFoldDB" id="A0A2T6K7P0"/>
<reference evidence="2 3" key="1">
    <citation type="submission" date="2018-04" db="EMBL/GenBank/DDBJ databases">
        <title>Genomic Encyclopedia of Archaeal and Bacterial Type Strains, Phase II (KMG-II): from individual species to whole genera.</title>
        <authorList>
            <person name="Goeker M."/>
        </authorList>
    </citation>
    <scope>NUCLEOTIDE SEQUENCE [LARGE SCALE GENOMIC DNA]</scope>
    <source>
        <strain evidence="2 3">DSM 29955</strain>
    </source>
</reference>
<dbReference type="CDD" id="cd00038">
    <property type="entry name" value="CAP_ED"/>
    <property type="match status" value="1"/>
</dbReference>
<dbReference type="SUPFAM" id="SSF51206">
    <property type="entry name" value="cAMP-binding domain-like"/>
    <property type="match status" value="1"/>
</dbReference>
<dbReference type="Proteomes" id="UP000244523">
    <property type="component" value="Unassembled WGS sequence"/>
</dbReference>
<comment type="caution">
    <text evidence="2">The sequence shown here is derived from an EMBL/GenBank/DDBJ whole genome shotgun (WGS) entry which is preliminary data.</text>
</comment>
<dbReference type="EMBL" id="QBUD01000017">
    <property type="protein sequence ID" value="PUB10697.1"/>
    <property type="molecule type" value="Genomic_DNA"/>
</dbReference>
<evidence type="ECO:0000259" key="1">
    <source>
        <dbReference type="PROSITE" id="PS50042"/>
    </source>
</evidence>
<organism evidence="2 3">
    <name type="scientific">Yoonia sediminilitoris</name>
    <dbReference type="NCBI Taxonomy" id="1286148"/>
    <lineage>
        <taxon>Bacteria</taxon>
        <taxon>Pseudomonadati</taxon>
        <taxon>Pseudomonadota</taxon>
        <taxon>Alphaproteobacteria</taxon>
        <taxon>Rhodobacterales</taxon>
        <taxon>Paracoccaceae</taxon>
        <taxon>Yoonia</taxon>
    </lineage>
</organism>
<accession>A0A2T6K7P0</accession>